<keyword evidence="1" id="KW-1133">Transmembrane helix</keyword>
<organism evidence="3 4">
    <name type="scientific">Holdemanella hominis</name>
    <dbReference type="NCBI Taxonomy" id="2764327"/>
    <lineage>
        <taxon>Bacteria</taxon>
        <taxon>Bacillati</taxon>
        <taxon>Bacillota</taxon>
        <taxon>Erysipelotrichia</taxon>
        <taxon>Erysipelotrichales</taxon>
        <taxon>Erysipelotrichaceae</taxon>
        <taxon>Holdemanella</taxon>
    </lineage>
</organism>
<keyword evidence="1" id="KW-0812">Transmembrane</keyword>
<keyword evidence="4" id="KW-1185">Reference proteome</keyword>
<gene>
    <name evidence="3" type="ORF">H8911_03140</name>
</gene>
<protein>
    <submittedName>
        <fullName evidence="3">Prepilin peptidase</fullName>
    </submittedName>
</protein>
<dbReference type="InterPro" id="IPR000045">
    <property type="entry name" value="Prepilin_IV_endopep_pep"/>
</dbReference>
<reference evidence="3 4" key="1">
    <citation type="submission" date="2020-08" db="EMBL/GenBank/DDBJ databases">
        <authorList>
            <person name="Liu C."/>
            <person name="Sun Q."/>
        </authorList>
    </citation>
    <scope>NUCLEOTIDE SEQUENCE [LARGE SCALE GENOMIC DNA]</scope>
    <source>
        <strain evidence="3 4">L34</strain>
    </source>
</reference>
<evidence type="ECO:0000313" key="3">
    <source>
        <dbReference type="EMBL" id="MBC6011752.1"/>
    </source>
</evidence>
<evidence type="ECO:0000259" key="2">
    <source>
        <dbReference type="Pfam" id="PF01478"/>
    </source>
</evidence>
<comment type="caution">
    <text evidence="3">The sequence shown here is derived from an EMBL/GenBank/DDBJ whole genome shotgun (WGS) entry which is preliminary data.</text>
</comment>
<evidence type="ECO:0000313" key="4">
    <source>
        <dbReference type="Proteomes" id="UP000649075"/>
    </source>
</evidence>
<name>A0ABR7KGA6_9FIRM</name>
<feature type="transmembrane region" description="Helical" evidence="1">
    <location>
        <begin position="119"/>
        <end position="143"/>
    </location>
</feature>
<sequence length="147" mass="17332">MIKPFQLSTLYVVLFLYFLAKKDYATMYIEKYWIFPSILLLCFCSNYVPLFNRVCTSLVFLLVSGTIKIIRTEWIGSADVCFLTFFGFYLGMERMLVALYISVLLGFLWILYKKKHILPYLSCLSIGVWIAYLKGYTIFYFLINLFS</sequence>
<dbReference type="Proteomes" id="UP000649075">
    <property type="component" value="Unassembled WGS sequence"/>
</dbReference>
<feature type="transmembrane region" description="Helical" evidence="1">
    <location>
        <begin position="32"/>
        <end position="51"/>
    </location>
</feature>
<feature type="transmembrane region" description="Helical" evidence="1">
    <location>
        <begin position="95"/>
        <end position="112"/>
    </location>
</feature>
<keyword evidence="1" id="KW-0472">Membrane</keyword>
<evidence type="ECO:0000256" key="1">
    <source>
        <dbReference type="SAM" id="Phobius"/>
    </source>
</evidence>
<accession>A0ABR7KGA6</accession>
<dbReference type="Pfam" id="PF01478">
    <property type="entry name" value="Peptidase_A24"/>
    <property type="match status" value="1"/>
</dbReference>
<proteinExistence type="predicted"/>
<feature type="domain" description="Prepilin type IV endopeptidase peptidase" evidence="2">
    <location>
        <begin position="11"/>
        <end position="110"/>
    </location>
</feature>
<dbReference type="EMBL" id="JACRWH010000006">
    <property type="protein sequence ID" value="MBC6011752.1"/>
    <property type="molecule type" value="Genomic_DNA"/>
</dbReference>